<accession>A0A2U2DX48</accession>
<dbReference type="Proteomes" id="UP000245252">
    <property type="component" value="Unassembled WGS sequence"/>
</dbReference>
<evidence type="ECO:0000313" key="2">
    <source>
        <dbReference type="Proteomes" id="UP000245252"/>
    </source>
</evidence>
<proteinExistence type="predicted"/>
<gene>
    <name evidence="1" type="ORF">DEM27_01510</name>
</gene>
<keyword evidence="2" id="KW-1185">Reference proteome</keyword>
<name>A0A2U2DX48_9HYPH</name>
<evidence type="ECO:0000313" key="1">
    <source>
        <dbReference type="EMBL" id="PWE57897.1"/>
    </source>
</evidence>
<organism evidence="1 2">
    <name type="scientific">Metarhizobium album</name>
    <dbReference type="NCBI Taxonomy" id="2182425"/>
    <lineage>
        <taxon>Bacteria</taxon>
        <taxon>Pseudomonadati</taxon>
        <taxon>Pseudomonadota</taxon>
        <taxon>Alphaproteobacteria</taxon>
        <taxon>Hyphomicrobiales</taxon>
        <taxon>Rhizobiaceae</taxon>
        <taxon>Metarhizobium</taxon>
    </lineage>
</organism>
<dbReference type="EMBL" id="QFBC01000001">
    <property type="protein sequence ID" value="PWE57897.1"/>
    <property type="molecule type" value="Genomic_DNA"/>
</dbReference>
<reference evidence="1 2" key="1">
    <citation type="submission" date="2018-05" db="EMBL/GenBank/DDBJ databases">
        <title>The draft genome of strain NS-104.</title>
        <authorList>
            <person name="Hang P."/>
            <person name="Jiang J."/>
        </authorList>
    </citation>
    <scope>NUCLEOTIDE SEQUENCE [LARGE SCALE GENOMIC DNA]</scope>
    <source>
        <strain evidence="1 2">NS-104</strain>
    </source>
</reference>
<protein>
    <submittedName>
        <fullName evidence="1">Uncharacterized protein</fullName>
    </submittedName>
</protein>
<dbReference type="AlphaFoldDB" id="A0A2U2DX48"/>
<comment type="caution">
    <text evidence="1">The sequence shown here is derived from an EMBL/GenBank/DDBJ whole genome shotgun (WGS) entry which is preliminary data.</text>
</comment>
<sequence length="145" mass="16266">MLIICFTFIEQYLAAISEISAPLVGKAGLKVKRPFGLKDKIKYCKKIFERVPELKGFNCELGSMIDLLYRTKEARDAFAHGTLNEFDVKLGILTLSKVNPTDLDHTVDVVRISLENVERAPIAAMKLANYFGKLATDLQQAYLPD</sequence>